<proteinExistence type="predicted"/>
<name>A0ACC2AZ31_DIPCM</name>
<organism evidence="1 2">
    <name type="scientific">Diphasiastrum complanatum</name>
    <name type="common">Issler's clubmoss</name>
    <name type="synonym">Lycopodium complanatum</name>
    <dbReference type="NCBI Taxonomy" id="34168"/>
    <lineage>
        <taxon>Eukaryota</taxon>
        <taxon>Viridiplantae</taxon>
        <taxon>Streptophyta</taxon>
        <taxon>Embryophyta</taxon>
        <taxon>Tracheophyta</taxon>
        <taxon>Lycopodiopsida</taxon>
        <taxon>Lycopodiales</taxon>
        <taxon>Lycopodiaceae</taxon>
        <taxon>Lycopodioideae</taxon>
        <taxon>Diphasiastrum</taxon>
    </lineage>
</organism>
<reference evidence="2" key="1">
    <citation type="journal article" date="2024" name="Proc. Natl. Acad. Sci. U.S.A.">
        <title>Extraordinary preservation of gene collinearity over three hundred million years revealed in homosporous lycophytes.</title>
        <authorList>
            <person name="Li C."/>
            <person name="Wickell D."/>
            <person name="Kuo L.Y."/>
            <person name="Chen X."/>
            <person name="Nie B."/>
            <person name="Liao X."/>
            <person name="Peng D."/>
            <person name="Ji J."/>
            <person name="Jenkins J."/>
            <person name="Williams M."/>
            <person name="Shu S."/>
            <person name="Plott C."/>
            <person name="Barry K."/>
            <person name="Rajasekar S."/>
            <person name="Grimwood J."/>
            <person name="Han X."/>
            <person name="Sun S."/>
            <person name="Hou Z."/>
            <person name="He W."/>
            <person name="Dai G."/>
            <person name="Sun C."/>
            <person name="Schmutz J."/>
            <person name="Leebens-Mack J.H."/>
            <person name="Li F.W."/>
            <person name="Wang L."/>
        </authorList>
    </citation>
    <scope>NUCLEOTIDE SEQUENCE [LARGE SCALE GENOMIC DNA]</scope>
    <source>
        <strain evidence="2">cv. PW_Plant_1</strain>
    </source>
</reference>
<accession>A0ACC2AZ31</accession>
<gene>
    <name evidence="1" type="ORF">O6H91_18G026100</name>
</gene>
<sequence length="594" mass="64393">MKEDMSSTNLWVLAGLGLAGFLILSRRQRKQVKQGHGAFVQYFELLPPPPPAPPKAPHPLTGLTFAVKDIFNVEGLVTGFGNPDWARTHEVANQTAPAVLVLVQGGATCIGKTHMDELAYSINGENKHYGTPTNPAAPTRIPGGSSSGSAVAVAAELVNFALGTDTGGSVRVPAAFCGILGFRPSHGIVPTVGVIPMAQSFDTVGWFARDPSVLHKVGHVLLQLPPCEPRQPRRVLIAGDCFQLSTTPQERTMGVVIRSIEKLLGRQVLNHINLGQYIASRVPSLKAFIEKEEMEKKDMGVLALTGISRALRLIQRFEFKTNHEEWLNEVKPDLGSGISERVKSALETTVEQVPLALKVKDETRSALNELLKNDAVLVLPTTPGPPPKLNTKESLLTEYRDKAFSLLGIAGMSGCCQVSIPLGKLDNLPLAVSLIAKHGADRFLLDVVSALYDSLQEQSNNVTTARSLKANGKSDAAELAKEKGNAAFKEKDFQKAASLYSEAIRLDESNATYYSNRAAAYLGLCSFPQAEADCSKAIALDKKNVKAFLRRGTAREFLGYYKDAAEDFNQALILEPTNKSAMEAVKRLKKLLYE</sequence>
<dbReference type="Proteomes" id="UP001162992">
    <property type="component" value="Chromosome 18"/>
</dbReference>
<evidence type="ECO:0000313" key="2">
    <source>
        <dbReference type="Proteomes" id="UP001162992"/>
    </source>
</evidence>
<comment type="caution">
    <text evidence="1">The sequence shown here is derived from an EMBL/GenBank/DDBJ whole genome shotgun (WGS) entry which is preliminary data.</text>
</comment>
<protein>
    <submittedName>
        <fullName evidence="1">Uncharacterized protein</fullName>
    </submittedName>
</protein>
<evidence type="ECO:0000313" key="1">
    <source>
        <dbReference type="EMBL" id="KAJ7522779.1"/>
    </source>
</evidence>
<dbReference type="EMBL" id="CM055109">
    <property type="protein sequence ID" value="KAJ7522779.1"/>
    <property type="molecule type" value="Genomic_DNA"/>
</dbReference>
<keyword evidence="2" id="KW-1185">Reference proteome</keyword>